<dbReference type="EMBL" id="BOMV01000061">
    <property type="protein sequence ID" value="GIE98343.1"/>
    <property type="molecule type" value="Genomic_DNA"/>
</dbReference>
<accession>A0A919K4D0</accession>
<dbReference type="SUPFAM" id="SSF52540">
    <property type="entry name" value="P-loop containing nucleoside triphosphate hydrolases"/>
    <property type="match status" value="1"/>
</dbReference>
<name>A0A919K4D0_9ACTN</name>
<gene>
    <name evidence="2" type="primary">nadR</name>
    <name evidence="2" type="ORF">Ari01nite_58080</name>
</gene>
<dbReference type="InterPro" id="IPR052735">
    <property type="entry name" value="NAD_biosynth-regulator"/>
</dbReference>
<dbReference type="Proteomes" id="UP000636960">
    <property type="component" value="Unassembled WGS sequence"/>
</dbReference>
<dbReference type="InterPro" id="IPR004821">
    <property type="entry name" value="Cyt_trans-like"/>
</dbReference>
<dbReference type="SUPFAM" id="SSF52374">
    <property type="entry name" value="Nucleotidylyl transferase"/>
    <property type="match status" value="1"/>
</dbReference>
<dbReference type="Gene3D" id="3.40.50.300">
    <property type="entry name" value="P-loop containing nucleotide triphosphate hydrolases"/>
    <property type="match status" value="1"/>
</dbReference>
<dbReference type="GO" id="GO:0003824">
    <property type="term" value="F:catalytic activity"/>
    <property type="evidence" value="ECO:0007669"/>
    <property type="project" value="InterPro"/>
</dbReference>
<feature type="domain" description="NadR/Ttd14 AAA" evidence="1">
    <location>
        <begin position="157"/>
        <end position="332"/>
    </location>
</feature>
<dbReference type="InterPro" id="IPR038727">
    <property type="entry name" value="NadR/Ttd14_AAA_dom"/>
</dbReference>
<reference evidence="2" key="1">
    <citation type="submission" date="2021-01" db="EMBL/GenBank/DDBJ databases">
        <title>Whole genome shotgun sequence of Actinoplanes rishiriensis NBRC 108556.</title>
        <authorList>
            <person name="Komaki H."/>
            <person name="Tamura T."/>
        </authorList>
    </citation>
    <scope>NUCLEOTIDE SEQUENCE</scope>
    <source>
        <strain evidence="2">NBRC 108556</strain>
    </source>
</reference>
<organism evidence="2 3">
    <name type="scientific">Paractinoplanes rishiriensis</name>
    <dbReference type="NCBI Taxonomy" id="1050105"/>
    <lineage>
        <taxon>Bacteria</taxon>
        <taxon>Bacillati</taxon>
        <taxon>Actinomycetota</taxon>
        <taxon>Actinomycetes</taxon>
        <taxon>Micromonosporales</taxon>
        <taxon>Micromonosporaceae</taxon>
        <taxon>Paractinoplanes</taxon>
    </lineage>
</organism>
<dbReference type="PANTHER" id="PTHR37512:SF1">
    <property type="entry name" value="NADR_TTD14 AAA DOMAIN-CONTAINING PROTEIN"/>
    <property type="match status" value="1"/>
</dbReference>
<protein>
    <submittedName>
        <fullName evidence="2">Transcriptional regulator NadR</fullName>
    </submittedName>
</protein>
<evidence type="ECO:0000313" key="2">
    <source>
        <dbReference type="EMBL" id="GIE98343.1"/>
    </source>
</evidence>
<dbReference type="RefSeq" id="WP_203785367.1">
    <property type="nucleotide sequence ID" value="NZ_BOMV01000061.1"/>
</dbReference>
<dbReference type="Gene3D" id="3.40.50.620">
    <property type="entry name" value="HUPs"/>
    <property type="match status" value="1"/>
</dbReference>
<proteinExistence type="predicted"/>
<sequence>MKYRHGVIVGKFYPPHAGHHLLIDAAAAACERVTVVVAPSSTESVPLDLRLEWLREAHGERVRFVGVHDDHPVDYADPAAWERHMAVFRAAVGTDRVDAVFSSERYGNELAERFHAVPEIVDLDRSRLPVSGTAVRADPAGHWHLLGPGVRGWLAKRVVVVGAESTGTTTMARALARHYRLRGGVWAATRWVPEFGRELTERKLAGLRRDRPDATVFDVTWDRDDFVTVAVEQNAAEDAAARLSSPVLFADTDAFATTIWEERYLGSTSAAVRDRVRRPDLYLLTDNEGVPFEDDGLRDGEHLRRWMTGRFRSELDALGVPLRELTGSFGERLRAAVSATDALLAQGWEFAPPLSAGAAGPIGR</sequence>
<comment type="caution">
    <text evidence="2">The sequence shown here is derived from an EMBL/GenBank/DDBJ whole genome shotgun (WGS) entry which is preliminary data.</text>
</comment>
<dbReference type="PANTHER" id="PTHR37512">
    <property type="entry name" value="TRIFUNCTIONAL NAD BIOSYNTHESIS/REGULATOR PROTEIN NADR"/>
    <property type="match status" value="1"/>
</dbReference>
<keyword evidence="3" id="KW-1185">Reference proteome</keyword>
<dbReference type="Pfam" id="PF13521">
    <property type="entry name" value="AAA_28"/>
    <property type="match status" value="1"/>
</dbReference>
<dbReference type="InterPro" id="IPR014729">
    <property type="entry name" value="Rossmann-like_a/b/a_fold"/>
</dbReference>
<dbReference type="AlphaFoldDB" id="A0A919K4D0"/>
<dbReference type="InterPro" id="IPR027417">
    <property type="entry name" value="P-loop_NTPase"/>
</dbReference>
<dbReference type="NCBIfam" id="TIGR00125">
    <property type="entry name" value="cyt_tran_rel"/>
    <property type="match status" value="1"/>
</dbReference>
<evidence type="ECO:0000313" key="3">
    <source>
        <dbReference type="Proteomes" id="UP000636960"/>
    </source>
</evidence>
<evidence type="ECO:0000259" key="1">
    <source>
        <dbReference type="Pfam" id="PF13521"/>
    </source>
</evidence>